<dbReference type="InterPro" id="IPR019734">
    <property type="entry name" value="TPR_rpt"/>
</dbReference>
<dbReference type="Gene3D" id="1.25.40.10">
    <property type="entry name" value="Tetratricopeptide repeat domain"/>
    <property type="match status" value="1"/>
</dbReference>
<evidence type="ECO:0000256" key="2">
    <source>
        <dbReference type="SAM" id="Phobius"/>
    </source>
</evidence>
<dbReference type="SUPFAM" id="SSF48452">
    <property type="entry name" value="TPR-like"/>
    <property type="match status" value="1"/>
</dbReference>
<feature type="transmembrane region" description="Helical" evidence="2">
    <location>
        <begin position="176"/>
        <end position="196"/>
    </location>
</feature>
<protein>
    <submittedName>
        <fullName evidence="3">Uncharacterized protein</fullName>
    </submittedName>
</protein>
<gene>
    <name evidence="3" type="ORF">ENR63_02990</name>
</gene>
<comment type="caution">
    <text evidence="3">The sequence shown here is derived from an EMBL/GenBank/DDBJ whole genome shotgun (WGS) entry which is preliminary data.</text>
</comment>
<reference evidence="3" key="1">
    <citation type="journal article" date="2020" name="mSystems">
        <title>Genome- and Community-Level Interaction Insights into Carbon Utilization and Element Cycling Functions of Hydrothermarchaeota in Hydrothermal Sediment.</title>
        <authorList>
            <person name="Zhou Z."/>
            <person name="Liu Y."/>
            <person name="Xu W."/>
            <person name="Pan J."/>
            <person name="Luo Z.H."/>
            <person name="Li M."/>
        </authorList>
    </citation>
    <scope>NUCLEOTIDE SEQUENCE [LARGE SCALE GENOMIC DNA]</scope>
    <source>
        <strain evidence="3">SpSt-417</strain>
    </source>
</reference>
<proteinExistence type="predicted"/>
<feature type="transmembrane region" description="Helical" evidence="2">
    <location>
        <begin position="381"/>
        <end position="414"/>
    </location>
</feature>
<name>A0A7C4Y338_UNCKA</name>
<feature type="transmembrane region" description="Helical" evidence="2">
    <location>
        <begin position="340"/>
        <end position="360"/>
    </location>
</feature>
<sequence length="747" mass="81444">MQERRPALIQTLLDTFPTFLAFLVPLFFLPITSEFFEFNKLALIVVATSFMAIIWIVKMVINKKVEVVRSPLDLTLVVFVVVTVLATIFSLNKVTSLFGSQGRWFPSLFGVLALFVFYYVTASNLSSPKSLRLGVSGLGLGITLASVIGLFGYFGIKFGGAPYFQIPNFTTTGSSETVAILAVVGLILSLGQLLTTKNTTSKALYSIMASINFLTVLLLGTLPAWISLGAGLLLLVGTVGIEALTKSKSVLASLLGFALFVVLILSLPGTRSLFINSDYPKEIKISLRESWIITSSVIRDFPILGTGPSTFSINYSRYKPVSVNGQAYWNIRFDKPSSELFGVMSGMGIVGLIAAIALVAKTAKYALNSKKSKEDREITVSLGVSVLAVLTALVFAFSTITTAFVLVLLLALLVAKNRLEGINDTENTNLSLSSISKGSKMSLISNEKEIFQYIMAVPVALATLFGSYYMARQYMGEYYTRSAISAAQNNNVSLTYQMQQKAIQAFPVRDSYHNSYANTNIALANALAAKEGLSEDEKNTVQALISQAIRSSRITTEVLNPLNASNWETRALIYRALLGAAKDSGEWAIRSLNAAIQLDPTNPRLRLALGGVYYAQQDYLTAANLFNQAATLKRDYANAHYNLAQALKQLKRYPEAARALETTKKLVTEGSEDYNRVAMEQEELAKMPNVAGAVSTQPSVEEIEGVNQPAANTTPQEPLRNEGNEEALEILNTSNTQQSTQEQQPTR</sequence>
<evidence type="ECO:0000313" key="3">
    <source>
        <dbReference type="EMBL" id="HGW29861.1"/>
    </source>
</evidence>
<accession>A0A7C4Y338</accession>
<keyword evidence="2" id="KW-0472">Membrane</keyword>
<keyword evidence="2" id="KW-0812">Transmembrane</keyword>
<keyword evidence="2" id="KW-1133">Transmembrane helix</keyword>
<feature type="transmembrane region" description="Helical" evidence="2">
    <location>
        <begin position="133"/>
        <end position="156"/>
    </location>
</feature>
<organism evidence="3">
    <name type="scientific">candidate division WWE3 bacterium</name>
    <dbReference type="NCBI Taxonomy" id="2053526"/>
    <lineage>
        <taxon>Bacteria</taxon>
        <taxon>Katanobacteria</taxon>
    </lineage>
</organism>
<feature type="transmembrane region" description="Helical" evidence="2">
    <location>
        <begin position="12"/>
        <end position="29"/>
    </location>
</feature>
<feature type="transmembrane region" description="Helical" evidence="2">
    <location>
        <begin position="251"/>
        <end position="269"/>
    </location>
</feature>
<feature type="transmembrane region" description="Helical" evidence="2">
    <location>
        <begin position="225"/>
        <end position="244"/>
    </location>
</feature>
<dbReference type="InterPro" id="IPR011990">
    <property type="entry name" value="TPR-like_helical_dom_sf"/>
</dbReference>
<feature type="transmembrane region" description="Helical" evidence="2">
    <location>
        <begin position="73"/>
        <end position="92"/>
    </location>
</feature>
<dbReference type="PANTHER" id="PTHR37422">
    <property type="entry name" value="TEICHURONIC ACID BIOSYNTHESIS PROTEIN TUAE"/>
    <property type="match status" value="1"/>
</dbReference>
<feature type="region of interest" description="Disordered" evidence="1">
    <location>
        <begin position="690"/>
        <end position="747"/>
    </location>
</feature>
<dbReference type="AlphaFoldDB" id="A0A7C4Y338"/>
<dbReference type="SMART" id="SM00028">
    <property type="entry name" value="TPR"/>
    <property type="match status" value="3"/>
</dbReference>
<dbReference type="EMBL" id="DSRT01000163">
    <property type="protein sequence ID" value="HGW29861.1"/>
    <property type="molecule type" value="Genomic_DNA"/>
</dbReference>
<feature type="transmembrane region" description="Helical" evidence="2">
    <location>
        <begin position="41"/>
        <end position="61"/>
    </location>
</feature>
<evidence type="ECO:0000256" key="1">
    <source>
        <dbReference type="SAM" id="MobiDB-lite"/>
    </source>
</evidence>
<dbReference type="PANTHER" id="PTHR37422:SF23">
    <property type="entry name" value="TEICHURONIC ACID BIOSYNTHESIS PROTEIN TUAE"/>
    <property type="match status" value="1"/>
</dbReference>
<feature type="transmembrane region" description="Helical" evidence="2">
    <location>
        <begin position="104"/>
        <end position="121"/>
    </location>
</feature>
<dbReference type="InterPro" id="IPR051533">
    <property type="entry name" value="WaaL-like"/>
</dbReference>
<feature type="transmembrane region" description="Helical" evidence="2">
    <location>
        <begin position="450"/>
        <end position="471"/>
    </location>
</feature>
<dbReference type="Pfam" id="PF12895">
    <property type="entry name" value="ANAPC3"/>
    <property type="match status" value="1"/>
</dbReference>
<feature type="compositionally biased region" description="Low complexity" evidence="1">
    <location>
        <begin position="732"/>
        <end position="747"/>
    </location>
</feature>